<dbReference type="EMBL" id="JARIHO010000001">
    <property type="protein sequence ID" value="KAJ7369092.1"/>
    <property type="molecule type" value="Genomic_DNA"/>
</dbReference>
<evidence type="ECO:0000256" key="7">
    <source>
        <dbReference type="ARBA" id="ARBA00022975"/>
    </source>
</evidence>
<dbReference type="GO" id="GO:0005524">
    <property type="term" value="F:ATP binding"/>
    <property type="evidence" value="ECO:0007669"/>
    <property type="project" value="UniProtKB-KW"/>
</dbReference>
<comment type="function">
    <text evidence="9">Catalyzes the ATP-dependent amination of UTP to CTP with either L-glutamine or ammonia as the source of nitrogen.</text>
</comment>
<comment type="pathway">
    <text evidence="1 9">Pyrimidine metabolism; CTP biosynthesis via de novo pathway; CTP from UDP: step 2/2.</text>
</comment>
<dbReference type="Proteomes" id="UP001218218">
    <property type="component" value="Unassembled WGS sequence"/>
</dbReference>
<dbReference type="Gene3D" id="3.40.50.880">
    <property type="match status" value="1"/>
</dbReference>
<dbReference type="SUPFAM" id="SSF52317">
    <property type="entry name" value="Class I glutamine amidotransferase-like"/>
    <property type="match status" value="1"/>
</dbReference>
<reference evidence="12" key="1">
    <citation type="submission" date="2023-03" db="EMBL/GenBank/DDBJ databases">
        <title>Massive genome expansion in bonnet fungi (Mycena s.s.) driven by repeated elements and novel gene families across ecological guilds.</title>
        <authorList>
            <consortium name="Lawrence Berkeley National Laboratory"/>
            <person name="Harder C.B."/>
            <person name="Miyauchi S."/>
            <person name="Viragh M."/>
            <person name="Kuo A."/>
            <person name="Thoen E."/>
            <person name="Andreopoulos B."/>
            <person name="Lu D."/>
            <person name="Skrede I."/>
            <person name="Drula E."/>
            <person name="Henrissat B."/>
            <person name="Morin E."/>
            <person name="Kohler A."/>
            <person name="Barry K."/>
            <person name="LaButti K."/>
            <person name="Morin E."/>
            <person name="Salamov A."/>
            <person name="Lipzen A."/>
            <person name="Mereny Z."/>
            <person name="Hegedus B."/>
            <person name="Baldrian P."/>
            <person name="Stursova M."/>
            <person name="Weitz H."/>
            <person name="Taylor A."/>
            <person name="Grigoriev I.V."/>
            <person name="Nagy L.G."/>
            <person name="Martin F."/>
            <person name="Kauserud H."/>
        </authorList>
    </citation>
    <scope>NUCLEOTIDE SEQUENCE</scope>
    <source>
        <strain evidence="12">CBHHK002</strain>
    </source>
</reference>
<keyword evidence="5 9" id="KW-0067">ATP-binding</keyword>
<protein>
    <recommendedName>
        <fullName evidence="9">CTP synthase</fullName>
        <ecNumber evidence="9">6.3.4.2</ecNumber>
    </recommendedName>
    <alternativeName>
        <fullName evidence="9">UTP--ammonia ligase</fullName>
    </alternativeName>
</protein>
<dbReference type="Pfam" id="PF06418">
    <property type="entry name" value="CTP_synth_N"/>
    <property type="match status" value="1"/>
</dbReference>
<sequence>MQQFQFRVGHDNFGLIHVSLVPDMHGEQKAKPTQTTIHSLCGLGLLLNLIAHRLLGLQPLQPVAKEKISMFCHVISERVFSVHNVSSVYHVPPLLQSQRIVDYLRKWLNLPALNISKQMVKTGELLQKCWKISPPGRLNTSTSPPRMLIVAIRQERLFNSISVVLFGKYTDLRTSRDIASRSLVPSGFGVWGTQGMLLTIKYAREQKIPFLGICLGFQPAVIEWARNVLGITSIYLSSLACLLPSLIADGMRRHYIIGVVLNTLSHVIMFMPEISKTHM</sequence>
<dbReference type="SUPFAM" id="SSF52540">
    <property type="entry name" value="P-loop containing nucleoside triphosphate hydrolases"/>
    <property type="match status" value="1"/>
</dbReference>
<feature type="domain" description="Glutamine amidotransferase" evidence="10">
    <location>
        <begin position="179"/>
        <end position="229"/>
    </location>
</feature>
<keyword evidence="6 9" id="KW-0315">Glutamine amidotransferase</keyword>
<evidence type="ECO:0000256" key="8">
    <source>
        <dbReference type="ARBA" id="ARBA00047781"/>
    </source>
</evidence>
<keyword evidence="13" id="KW-1185">Reference proteome</keyword>
<keyword evidence="4 9" id="KW-0547">Nucleotide-binding</keyword>
<dbReference type="GO" id="GO:0044210">
    <property type="term" value="P:'de novo' CTP biosynthetic process"/>
    <property type="evidence" value="ECO:0007669"/>
    <property type="project" value="UniProtKB-UniRule"/>
</dbReference>
<gene>
    <name evidence="12" type="ORF">DFH08DRAFT_983977</name>
</gene>
<feature type="domain" description="CTP synthase N-terminal" evidence="11">
    <location>
        <begin position="1"/>
        <end position="110"/>
    </location>
</feature>
<comment type="similarity">
    <text evidence="2 9">Belongs to the CTP synthase family.</text>
</comment>
<dbReference type="Pfam" id="PF00117">
    <property type="entry name" value="GATase"/>
    <property type="match status" value="1"/>
</dbReference>
<dbReference type="GO" id="GO:0005737">
    <property type="term" value="C:cytoplasm"/>
    <property type="evidence" value="ECO:0007669"/>
    <property type="project" value="TreeGrafter"/>
</dbReference>
<evidence type="ECO:0000256" key="2">
    <source>
        <dbReference type="ARBA" id="ARBA00007533"/>
    </source>
</evidence>
<dbReference type="GO" id="GO:0097268">
    <property type="term" value="C:cytoophidium"/>
    <property type="evidence" value="ECO:0007669"/>
    <property type="project" value="TreeGrafter"/>
</dbReference>
<evidence type="ECO:0000259" key="11">
    <source>
        <dbReference type="Pfam" id="PF06418"/>
    </source>
</evidence>
<evidence type="ECO:0000256" key="5">
    <source>
        <dbReference type="ARBA" id="ARBA00022840"/>
    </source>
</evidence>
<evidence type="ECO:0000256" key="3">
    <source>
        <dbReference type="ARBA" id="ARBA00022598"/>
    </source>
</evidence>
<dbReference type="Gene3D" id="3.40.50.300">
    <property type="entry name" value="P-loop containing nucleotide triphosphate hydrolases"/>
    <property type="match status" value="1"/>
</dbReference>
<evidence type="ECO:0000313" key="13">
    <source>
        <dbReference type="Proteomes" id="UP001218218"/>
    </source>
</evidence>
<dbReference type="InterPro" id="IPR017456">
    <property type="entry name" value="CTP_synthase_N"/>
</dbReference>
<evidence type="ECO:0000313" key="12">
    <source>
        <dbReference type="EMBL" id="KAJ7369092.1"/>
    </source>
</evidence>
<evidence type="ECO:0000256" key="4">
    <source>
        <dbReference type="ARBA" id="ARBA00022741"/>
    </source>
</evidence>
<dbReference type="AlphaFoldDB" id="A0AAD7AW16"/>
<comment type="caution">
    <text evidence="12">The sequence shown here is derived from an EMBL/GenBank/DDBJ whole genome shotgun (WGS) entry which is preliminary data.</text>
</comment>
<keyword evidence="7 9" id="KW-0665">Pyrimidine biosynthesis</keyword>
<dbReference type="GO" id="GO:0003883">
    <property type="term" value="F:CTP synthase activity"/>
    <property type="evidence" value="ECO:0007669"/>
    <property type="project" value="UniProtKB-UniRule"/>
</dbReference>
<accession>A0AAD7AW16</accession>
<dbReference type="PANTHER" id="PTHR11550:SF0">
    <property type="entry name" value="CTP SYNTHASE-RELATED"/>
    <property type="match status" value="1"/>
</dbReference>
<evidence type="ECO:0000256" key="6">
    <source>
        <dbReference type="ARBA" id="ARBA00022962"/>
    </source>
</evidence>
<comment type="catalytic activity">
    <reaction evidence="8 9">
        <text>UTP + L-glutamine + ATP + H2O = CTP + L-glutamate + ADP + phosphate + 2 H(+)</text>
        <dbReference type="Rhea" id="RHEA:26426"/>
        <dbReference type="ChEBI" id="CHEBI:15377"/>
        <dbReference type="ChEBI" id="CHEBI:15378"/>
        <dbReference type="ChEBI" id="CHEBI:29985"/>
        <dbReference type="ChEBI" id="CHEBI:30616"/>
        <dbReference type="ChEBI" id="CHEBI:37563"/>
        <dbReference type="ChEBI" id="CHEBI:43474"/>
        <dbReference type="ChEBI" id="CHEBI:46398"/>
        <dbReference type="ChEBI" id="CHEBI:58359"/>
        <dbReference type="ChEBI" id="CHEBI:456216"/>
        <dbReference type="EC" id="6.3.4.2"/>
    </reaction>
</comment>
<evidence type="ECO:0000256" key="1">
    <source>
        <dbReference type="ARBA" id="ARBA00005171"/>
    </source>
</evidence>
<dbReference type="GO" id="GO:0042802">
    <property type="term" value="F:identical protein binding"/>
    <property type="evidence" value="ECO:0007669"/>
    <property type="project" value="TreeGrafter"/>
</dbReference>
<keyword evidence="3 9" id="KW-0436">Ligase</keyword>
<dbReference type="EC" id="6.3.4.2" evidence="9"/>
<dbReference type="InterPro" id="IPR004468">
    <property type="entry name" value="CTP_synthase"/>
</dbReference>
<dbReference type="InterPro" id="IPR027417">
    <property type="entry name" value="P-loop_NTPase"/>
</dbReference>
<name>A0AAD7AW16_9AGAR</name>
<dbReference type="GO" id="GO:0019856">
    <property type="term" value="P:pyrimidine nucleobase biosynthetic process"/>
    <property type="evidence" value="ECO:0007669"/>
    <property type="project" value="TreeGrafter"/>
</dbReference>
<dbReference type="PANTHER" id="PTHR11550">
    <property type="entry name" value="CTP SYNTHASE"/>
    <property type="match status" value="1"/>
</dbReference>
<evidence type="ECO:0000259" key="10">
    <source>
        <dbReference type="Pfam" id="PF00117"/>
    </source>
</evidence>
<dbReference type="InterPro" id="IPR029062">
    <property type="entry name" value="Class_I_gatase-like"/>
</dbReference>
<dbReference type="InterPro" id="IPR017926">
    <property type="entry name" value="GATASE"/>
</dbReference>
<evidence type="ECO:0000256" key="9">
    <source>
        <dbReference type="RuleBase" id="RU810713"/>
    </source>
</evidence>
<organism evidence="12 13">
    <name type="scientific">Mycena albidolilacea</name>
    <dbReference type="NCBI Taxonomy" id="1033008"/>
    <lineage>
        <taxon>Eukaryota</taxon>
        <taxon>Fungi</taxon>
        <taxon>Dikarya</taxon>
        <taxon>Basidiomycota</taxon>
        <taxon>Agaricomycotina</taxon>
        <taxon>Agaricomycetes</taxon>
        <taxon>Agaricomycetidae</taxon>
        <taxon>Agaricales</taxon>
        <taxon>Marasmiineae</taxon>
        <taxon>Mycenaceae</taxon>
        <taxon>Mycena</taxon>
    </lineage>
</organism>
<proteinExistence type="inferred from homology"/>